<keyword evidence="1" id="KW-0732">Signal</keyword>
<feature type="chain" id="PRO_5012937493" evidence="1">
    <location>
        <begin position="18"/>
        <end position="90"/>
    </location>
</feature>
<evidence type="ECO:0000313" key="3">
    <source>
        <dbReference type="Proteomes" id="UP000193144"/>
    </source>
</evidence>
<feature type="signal peptide" evidence="1">
    <location>
        <begin position="1"/>
        <end position="17"/>
    </location>
</feature>
<accession>A0A1Y1YUN6</accession>
<keyword evidence="3" id="KW-1185">Reference proteome</keyword>
<evidence type="ECO:0000256" key="1">
    <source>
        <dbReference type="SAM" id="SignalP"/>
    </source>
</evidence>
<dbReference type="EMBL" id="MCFA01000172">
    <property type="protein sequence ID" value="ORY01275.1"/>
    <property type="molecule type" value="Genomic_DNA"/>
</dbReference>
<gene>
    <name evidence="2" type="ORF">BCR34DRAFT_605991</name>
</gene>
<comment type="caution">
    <text evidence="2">The sequence shown here is derived from an EMBL/GenBank/DDBJ whole genome shotgun (WGS) entry which is preliminary data.</text>
</comment>
<sequence length="90" mass="10104">MKLALVIAAALAALATAVPTEPNIADIDELSIENTDMGTCDACNQFFKNWRVLLEARVIHCWAQFCDDSCLIYVCQQYKFCKEQCGYTKC</sequence>
<dbReference type="AlphaFoldDB" id="A0A1Y1YUN6"/>
<reference evidence="2 3" key="1">
    <citation type="submission" date="2016-07" db="EMBL/GenBank/DDBJ databases">
        <title>Pervasive Adenine N6-methylation of Active Genes in Fungi.</title>
        <authorList>
            <consortium name="DOE Joint Genome Institute"/>
            <person name="Mondo S.J."/>
            <person name="Dannebaum R.O."/>
            <person name="Kuo R.C."/>
            <person name="Labutti K."/>
            <person name="Haridas S."/>
            <person name="Kuo A."/>
            <person name="Salamov A."/>
            <person name="Ahrendt S.R."/>
            <person name="Lipzen A."/>
            <person name="Sullivan W."/>
            <person name="Andreopoulos W.B."/>
            <person name="Clum A."/>
            <person name="Lindquist E."/>
            <person name="Daum C."/>
            <person name="Ramamoorthy G.K."/>
            <person name="Gryganskyi A."/>
            <person name="Culley D."/>
            <person name="Magnuson J.K."/>
            <person name="James T.Y."/>
            <person name="O'Malley M.A."/>
            <person name="Stajich J.E."/>
            <person name="Spatafora J.W."/>
            <person name="Visel A."/>
            <person name="Grigoriev I.V."/>
        </authorList>
    </citation>
    <scope>NUCLEOTIDE SEQUENCE [LARGE SCALE GENOMIC DNA]</scope>
    <source>
        <strain evidence="2 3">CBS 115471</strain>
    </source>
</reference>
<evidence type="ECO:0000313" key="2">
    <source>
        <dbReference type="EMBL" id="ORY01275.1"/>
    </source>
</evidence>
<dbReference type="Proteomes" id="UP000193144">
    <property type="component" value="Unassembled WGS sequence"/>
</dbReference>
<organism evidence="2 3">
    <name type="scientific">Clohesyomyces aquaticus</name>
    <dbReference type="NCBI Taxonomy" id="1231657"/>
    <lineage>
        <taxon>Eukaryota</taxon>
        <taxon>Fungi</taxon>
        <taxon>Dikarya</taxon>
        <taxon>Ascomycota</taxon>
        <taxon>Pezizomycotina</taxon>
        <taxon>Dothideomycetes</taxon>
        <taxon>Pleosporomycetidae</taxon>
        <taxon>Pleosporales</taxon>
        <taxon>Lindgomycetaceae</taxon>
        <taxon>Clohesyomyces</taxon>
    </lineage>
</organism>
<name>A0A1Y1YUN6_9PLEO</name>
<protein>
    <submittedName>
        <fullName evidence="2">Uncharacterized protein</fullName>
    </submittedName>
</protein>
<proteinExistence type="predicted"/>